<feature type="transmembrane region" description="Helical" evidence="3">
    <location>
        <begin position="417"/>
        <end position="438"/>
    </location>
</feature>
<evidence type="ECO:0000256" key="2">
    <source>
        <dbReference type="ARBA" id="ARBA00006727"/>
    </source>
</evidence>
<dbReference type="PANTHER" id="PTHR11360">
    <property type="entry name" value="MONOCARBOXYLATE TRANSPORTER"/>
    <property type="match status" value="1"/>
</dbReference>
<protein>
    <submittedName>
        <fullName evidence="4">MFS general substrate transporter</fullName>
    </submittedName>
</protein>
<feature type="transmembrane region" description="Helical" evidence="3">
    <location>
        <begin position="44"/>
        <end position="64"/>
    </location>
</feature>
<gene>
    <name evidence="4" type="ORF">CC77DRAFT_1003575</name>
</gene>
<feature type="transmembrane region" description="Helical" evidence="3">
    <location>
        <begin position="173"/>
        <end position="193"/>
    </location>
</feature>
<accession>A0A177D1L2</accession>
<keyword evidence="3" id="KW-0812">Transmembrane</keyword>
<reference evidence="4 5" key="1">
    <citation type="submission" date="2016-05" db="EMBL/GenBank/DDBJ databases">
        <title>Comparative analysis of secretome profiles of manganese(II)-oxidizing ascomycete fungi.</title>
        <authorList>
            <consortium name="DOE Joint Genome Institute"/>
            <person name="Zeiner C.A."/>
            <person name="Purvine S.O."/>
            <person name="Zink E.M."/>
            <person name="Wu S."/>
            <person name="Pasa-Tolic L."/>
            <person name="Chaput D.L."/>
            <person name="Haridas S."/>
            <person name="Grigoriev I.V."/>
            <person name="Santelli C.M."/>
            <person name="Hansel C.M."/>
        </authorList>
    </citation>
    <scope>NUCLEOTIDE SEQUENCE [LARGE SCALE GENOMIC DNA]</scope>
    <source>
        <strain evidence="4 5">SRC1lrK2f</strain>
    </source>
</reference>
<keyword evidence="3" id="KW-1133">Transmembrane helix</keyword>
<dbReference type="InterPro" id="IPR050327">
    <property type="entry name" value="Proton-linked_MCT"/>
</dbReference>
<feature type="transmembrane region" description="Helical" evidence="3">
    <location>
        <begin position="246"/>
        <end position="268"/>
    </location>
</feature>
<feature type="transmembrane region" description="Helical" evidence="3">
    <location>
        <begin position="140"/>
        <end position="161"/>
    </location>
</feature>
<dbReference type="Proteomes" id="UP000077248">
    <property type="component" value="Unassembled WGS sequence"/>
</dbReference>
<sequence>MNVNTRHDIIELVDPPDVRNAADPHEGTEQHFVQTPSPCDGGTAAWRILISAFIFEALLWGFPLSFGVFQNYYSRLPQFASNPYISIIGTSASGLSYIGAPVMIPLIKRYPRYRKHMIYTGWPLTLLSLLASSYASTLPLLILTQGLFYGLGFTLFYYPILSMVNDFWIQRRGFAYGILCSASGLSGCIIPFAMEAALNRWGYRITLRAAAGGLAVVTGPLLLFLRGRMESERSMSSTQPRTDWRFLNAGQFWIYSLSNLVQGLGYFFPGLYLPSYANSIGLSSRQGALLLAIMGTAQVAGQMSFGYLSDKKVSLNLLITVSTAMSSIAVLACWGMARQYAVLIVFSIVYGFFGAGYTAMWARMGTAVSSDPTAAFAAFGLLNLGKGVGNVVAGPVGGSLLGSAVDSTKFGVGKFEGVVLFAGGCMVVSGLTLGLGYMKRIPHVCKLLMEIWSKRRDF</sequence>
<dbReference type="KEGG" id="aalt:CC77DRAFT_1003575"/>
<dbReference type="RefSeq" id="XP_018378729.1">
    <property type="nucleotide sequence ID" value="XM_018523215.1"/>
</dbReference>
<evidence type="ECO:0000313" key="5">
    <source>
        <dbReference type="Proteomes" id="UP000077248"/>
    </source>
</evidence>
<comment type="similarity">
    <text evidence="2">Belongs to the major facilitator superfamily. Monocarboxylate porter (TC 2.A.1.13) family.</text>
</comment>
<dbReference type="InterPro" id="IPR011701">
    <property type="entry name" value="MFS"/>
</dbReference>
<feature type="transmembrane region" description="Helical" evidence="3">
    <location>
        <begin position="84"/>
        <end position="104"/>
    </location>
</feature>
<dbReference type="PANTHER" id="PTHR11360:SF287">
    <property type="entry name" value="MFS MONOCARBOXYLATE TRANSPORTER"/>
    <property type="match status" value="1"/>
</dbReference>
<dbReference type="Gene3D" id="1.20.1250.20">
    <property type="entry name" value="MFS general substrate transporter like domains"/>
    <property type="match status" value="2"/>
</dbReference>
<dbReference type="GO" id="GO:0016020">
    <property type="term" value="C:membrane"/>
    <property type="evidence" value="ECO:0007669"/>
    <property type="project" value="UniProtKB-SubCell"/>
</dbReference>
<comment type="subcellular location">
    <subcellularLocation>
        <location evidence="1">Membrane</location>
        <topology evidence="1">Multi-pass membrane protein</topology>
    </subcellularLocation>
</comment>
<proteinExistence type="inferred from homology"/>
<dbReference type="GO" id="GO:0022857">
    <property type="term" value="F:transmembrane transporter activity"/>
    <property type="evidence" value="ECO:0007669"/>
    <property type="project" value="InterPro"/>
</dbReference>
<evidence type="ECO:0000256" key="3">
    <source>
        <dbReference type="SAM" id="Phobius"/>
    </source>
</evidence>
<dbReference type="AlphaFoldDB" id="A0A177D1L2"/>
<dbReference type="SUPFAM" id="SSF103473">
    <property type="entry name" value="MFS general substrate transporter"/>
    <property type="match status" value="1"/>
</dbReference>
<feature type="transmembrane region" description="Helical" evidence="3">
    <location>
        <begin position="116"/>
        <end position="134"/>
    </location>
</feature>
<evidence type="ECO:0000256" key="1">
    <source>
        <dbReference type="ARBA" id="ARBA00004141"/>
    </source>
</evidence>
<name>A0A177D1L2_ALTAL</name>
<dbReference type="VEuPathDB" id="FungiDB:CC77DRAFT_1003575"/>
<organism evidence="4 5">
    <name type="scientific">Alternaria alternata</name>
    <name type="common">Alternaria rot fungus</name>
    <name type="synonym">Torula alternata</name>
    <dbReference type="NCBI Taxonomy" id="5599"/>
    <lineage>
        <taxon>Eukaryota</taxon>
        <taxon>Fungi</taxon>
        <taxon>Dikarya</taxon>
        <taxon>Ascomycota</taxon>
        <taxon>Pezizomycotina</taxon>
        <taxon>Dothideomycetes</taxon>
        <taxon>Pleosporomycetidae</taxon>
        <taxon>Pleosporales</taxon>
        <taxon>Pleosporineae</taxon>
        <taxon>Pleosporaceae</taxon>
        <taxon>Alternaria</taxon>
        <taxon>Alternaria sect. Alternaria</taxon>
        <taxon>Alternaria alternata complex</taxon>
    </lineage>
</organism>
<dbReference type="Pfam" id="PF07690">
    <property type="entry name" value="MFS_1"/>
    <property type="match status" value="1"/>
</dbReference>
<feature type="transmembrane region" description="Helical" evidence="3">
    <location>
        <begin position="343"/>
        <end position="362"/>
    </location>
</feature>
<evidence type="ECO:0000313" key="4">
    <source>
        <dbReference type="EMBL" id="OAG13308.1"/>
    </source>
</evidence>
<keyword evidence="3" id="KW-0472">Membrane</keyword>
<feature type="transmembrane region" description="Helical" evidence="3">
    <location>
        <begin position="205"/>
        <end position="225"/>
    </location>
</feature>
<keyword evidence="5" id="KW-1185">Reference proteome</keyword>
<dbReference type="GeneID" id="29108809"/>
<dbReference type="InterPro" id="IPR036259">
    <property type="entry name" value="MFS_trans_sf"/>
</dbReference>
<dbReference type="OMA" id="TAMWARM"/>
<feature type="transmembrane region" description="Helical" evidence="3">
    <location>
        <begin position="315"/>
        <end position="337"/>
    </location>
</feature>
<dbReference type="EMBL" id="KV441515">
    <property type="protein sequence ID" value="OAG13308.1"/>
    <property type="molecule type" value="Genomic_DNA"/>
</dbReference>